<dbReference type="Gene3D" id="1.20.990.10">
    <property type="entry name" value="NADPH-cytochrome p450 Reductase, Chain A, domain 3"/>
    <property type="match status" value="1"/>
</dbReference>
<evidence type="ECO:0000256" key="8">
    <source>
        <dbReference type="ARBA" id="ARBA00023002"/>
    </source>
</evidence>
<dbReference type="InterPro" id="IPR001709">
    <property type="entry name" value="Flavoprot_Pyr_Nucl_cyt_Rdtase"/>
</dbReference>
<keyword evidence="2 11" id="KW-0028">Amino-acid biosynthesis</keyword>
<dbReference type="Gene3D" id="3.40.50.80">
    <property type="entry name" value="Nucleotide-binding domain of ferredoxin-NADP reductase (FNR) module"/>
    <property type="match status" value="1"/>
</dbReference>
<evidence type="ECO:0000256" key="9">
    <source>
        <dbReference type="ARBA" id="ARBA00023192"/>
    </source>
</evidence>
<dbReference type="InterPro" id="IPR039261">
    <property type="entry name" value="FNR_nucleotide-bd"/>
</dbReference>
<dbReference type="Gene3D" id="3.40.50.360">
    <property type="match status" value="1"/>
</dbReference>
<evidence type="ECO:0000313" key="16">
    <source>
        <dbReference type="Proteomes" id="UP000613768"/>
    </source>
</evidence>
<dbReference type="InterPro" id="IPR023173">
    <property type="entry name" value="NADPH_Cyt_P450_Rdtase_alpha"/>
</dbReference>
<proteinExistence type="predicted"/>
<dbReference type="InterPro" id="IPR017927">
    <property type="entry name" value="FAD-bd_FR_type"/>
</dbReference>
<dbReference type="Pfam" id="PF00667">
    <property type="entry name" value="FAD_binding_1"/>
    <property type="match status" value="1"/>
</dbReference>
<evidence type="ECO:0000256" key="12">
    <source>
        <dbReference type="PIRSR" id="PIRSR000207-1"/>
    </source>
</evidence>
<feature type="binding site" evidence="12">
    <location>
        <begin position="166"/>
        <end position="175"/>
    </location>
    <ligand>
        <name>FMN</name>
        <dbReference type="ChEBI" id="CHEBI:58210"/>
    </ligand>
</feature>
<dbReference type="SUPFAM" id="SSF63380">
    <property type="entry name" value="Riboflavin synthase domain-like"/>
    <property type="match status" value="1"/>
</dbReference>
<dbReference type="PANTHER" id="PTHR19384:SF128">
    <property type="entry name" value="NADPH OXIDOREDUCTASE A"/>
    <property type="match status" value="1"/>
</dbReference>
<feature type="binding site" evidence="12">
    <location>
        <position position="612"/>
    </location>
    <ligand>
        <name>FAD</name>
        <dbReference type="ChEBI" id="CHEBI:57692"/>
    </ligand>
</feature>
<feature type="domain" description="Flavodoxin-like" evidence="13">
    <location>
        <begin position="77"/>
        <end position="215"/>
    </location>
</feature>
<dbReference type="PRINTS" id="PR00369">
    <property type="entry name" value="FLAVODOXIN"/>
</dbReference>
<evidence type="ECO:0000256" key="5">
    <source>
        <dbReference type="ARBA" id="ARBA00022827"/>
    </source>
</evidence>
<feature type="binding site" evidence="12">
    <location>
        <position position="425"/>
    </location>
    <ligand>
        <name>FAD</name>
        <dbReference type="ChEBI" id="CHEBI:57692"/>
    </ligand>
</feature>
<dbReference type="GO" id="GO:0005829">
    <property type="term" value="C:cytosol"/>
    <property type="evidence" value="ECO:0007669"/>
    <property type="project" value="TreeGrafter"/>
</dbReference>
<keyword evidence="3 11" id="KW-0285">Flavoprotein</keyword>
<feature type="binding site" evidence="12">
    <location>
        <begin position="401"/>
        <end position="404"/>
    </location>
    <ligand>
        <name>FAD</name>
        <dbReference type="ChEBI" id="CHEBI:57692"/>
    </ligand>
</feature>
<dbReference type="SUPFAM" id="SSF52218">
    <property type="entry name" value="Flavoproteins"/>
    <property type="match status" value="1"/>
</dbReference>
<evidence type="ECO:0000259" key="14">
    <source>
        <dbReference type="PROSITE" id="PS51384"/>
    </source>
</evidence>
<dbReference type="CDD" id="cd06199">
    <property type="entry name" value="SiR"/>
    <property type="match status" value="1"/>
</dbReference>
<gene>
    <name evidence="15" type="ORF">IFO71_00530</name>
</gene>
<keyword evidence="5 11" id="KW-0274">FAD</keyword>
<dbReference type="PRINTS" id="PR00371">
    <property type="entry name" value="FPNCR"/>
</dbReference>
<comment type="function">
    <text evidence="11">Component of the sulfite reductase complex that catalyzes the 6-electron reduction of sulfite to sulfide. This is one of several activities required for the biosynthesis of L-cysteine from sulfate. The flavoprotein component catalyzes the electron flow from NADPH -&gt; FAD -&gt; FMN to the hemoprotein component.</text>
</comment>
<feature type="binding site" evidence="12">
    <location>
        <position position="337"/>
    </location>
    <ligand>
        <name>FAD</name>
        <dbReference type="ChEBI" id="CHEBI:57692"/>
    </ligand>
</feature>
<evidence type="ECO:0000256" key="10">
    <source>
        <dbReference type="ARBA" id="ARBA00052219"/>
    </source>
</evidence>
<feature type="binding site" evidence="12">
    <location>
        <begin position="83"/>
        <end position="88"/>
    </location>
    <ligand>
        <name>FMN</name>
        <dbReference type="ChEBI" id="CHEBI:58210"/>
    </ligand>
</feature>
<dbReference type="InterPro" id="IPR001094">
    <property type="entry name" value="Flavdoxin-like"/>
</dbReference>
<comment type="cofactor">
    <cofactor evidence="11 12">
        <name>FAD</name>
        <dbReference type="ChEBI" id="CHEBI:57692"/>
    </cofactor>
    <text evidence="11 12">Binds 1 FAD per subunit.</text>
</comment>
<dbReference type="PANTHER" id="PTHR19384">
    <property type="entry name" value="NITRIC OXIDE SYNTHASE-RELATED"/>
    <property type="match status" value="1"/>
</dbReference>
<evidence type="ECO:0000256" key="7">
    <source>
        <dbReference type="ARBA" id="ARBA00022982"/>
    </source>
</evidence>
<dbReference type="NCBIfam" id="TIGR01931">
    <property type="entry name" value="cysJ"/>
    <property type="match status" value="1"/>
</dbReference>
<dbReference type="AlphaFoldDB" id="A0AAW3ZGD9"/>
<reference evidence="15 16" key="1">
    <citation type="submission" date="2020-09" db="EMBL/GenBank/DDBJ databases">
        <title>Pseudoxanthomonas sp. CAU 1598 isolated from sand of Yaerae Beach.</title>
        <authorList>
            <person name="Kim W."/>
        </authorList>
    </citation>
    <scope>NUCLEOTIDE SEQUENCE [LARGE SCALE GENOMIC DNA]</scope>
    <source>
        <strain evidence="15 16">CAU 1598</strain>
    </source>
</reference>
<dbReference type="PROSITE" id="PS50902">
    <property type="entry name" value="FLAVODOXIN_LIKE"/>
    <property type="match status" value="1"/>
</dbReference>
<comment type="subunit">
    <text evidence="11">Alpha(8)-beta(8). The alpha component is a flavoprotein, the beta component is a hemoprotein.</text>
</comment>
<feature type="binding site" evidence="12">
    <location>
        <position position="371"/>
    </location>
    <ligand>
        <name>FAD</name>
        <dbReference type="ChEBI" id="CHEBI:57692"/>
    </ligand>
</feature>
<dbReference type="EC" id="1.8.1.2" evidence="11"/>
<evidence type="ECO:0000256" key="1">
    <source>
        <dbReference type="ARBA" id="ARBA00022448"/>
    </source>
</evidence>
<evidence type="ECO:0000256" key="4">
    <source>
        <dbReference type="ARBA" id="ARBA00022643"/>
    </source>
</evidence>
<keyword evidence="4 11" id="KW-0288">FMN</keyword>
<dbReference type="FunFam" id="3.40.50.80:FF:000001">
    <property type="entry name" value="NADPH--cytochrome P450 reductase 1"/>
    <property type="match status" value="1"/>
</dbReference>
<protein>
    <recommendedName>
        <fullName evidence="11">Sulfite reductase [NADPH] flavoprotein alpha-component</fullName>
        <shortName evidence="11">SiR-FP</shortName>
        <ecNumber evidence="11">1.8.1.2</ecNumber>
    </recommendedName>
</protein>
<dbReference type="GO" id="GO:0050660">
    <property type="term" value="F:flavin adenine dinucleotide binding"/>
    <property type="evidence" value="ECO:0007669"/>
    <property type="project" value="InterPro"/>
</dbReference>
<dbReference type="RefSeq" id="WP_192027562.1">
    <property type="nucleotide sequence ID" value="NZ_JACYTR010000001.1"/>
</dbReference>
<feature type="binding site" evidence="12">
    <location>
        <position position="574"/>
    </location>
    <ligand>
        <name>NADP(+)</name>
        <dbReference type="ChEBI" id="CHEBI:58349"/>
    </ligand>
</feature>
<keyword evidence="6 11" id="KW-0521">NADP</keyword>
<dbReference type="PROSITE" id="PS51384">
    <property type="entry name" value="FAD_FR"/>
    <property type="match status" value="1"/>
</dbReference>
<feature type="binding site" evidence="12">
    <location>
        <begin position="130"/>
        <end position="133"/>
    </location>
    <ligand>
        <name>FMN</name>
        <dbReference type="ChEBI" id="CHEBI:58210"/>
    </ligand>
</feature>
<feature type="binding site" evidence="12">
    <location>
        <begin position="434"/>
        <end position="437"/>
    </location>
    <ligand>
        <name>FAD</name>
        <dbReference type="ChEBI" id="CHEBI:57692"/>
    </ligand>
</feature>
<keyword evidence="16" id="KW-1185">Reference proteome</keyword>
<dbReference type="EMBL" id="JACYTR010000001">
    <property type="protein sequence ID" value="MBD8524217.1"/>
    <property type="molecule type" value="Genomic_DNA"/>
</dbReference>
<evidence type="ECO:0000313" key="15">
    <source>
        <dbReference type="EMBL" id="MBD8524217.1"/>
    </source>
</evidence>
<keyword evidence="9 11" id="KW-0198">Cysteine biosynthesis</keyword>
<dbReference type="SUPFAM" id="SSF52343">
    <property type="entry name" value="Ferredoxin reductase-like, C-terminal NADP-linked domain"/>
    <property type="match status" value="1"/>
</dbReference>
<dbReference type="Gene3D" id="2.40.30.10">
    <property type="entry name" value="Translation factors"/>
    <property type="match status" value="1"/>
</dbReference>
<dbReference type="GO" id="GO:0004783">
    <property type="term" value="F:sulfite reductase (NADPH) activity"/>
    <property type="evidence" value="ECO:0007669"/>
    <property type="project" value="UniProtKB-EC"/>
</dbReference>
<organism evidence="15 16">
    <name type="scientific">Pseudomarimonas arenosa</name>
    <dbReference type="NCBI Taxonomy" id="2774145"/>
    <lineage>
        <taxon>Bacteria</taxon>
        <taxon>Pseudomonadati</taxon>
        <taxon>Pseudomonadota</taxon>
        <taxon>Gammaproteobacteria</taxon>
        <taxon>Lysobacterales</taxon>
        <taxon>Lysobacteraceae</taxon>
        <taxon>Pseudomarimonas</taxon>
    </lineage>
</organism>
<accession>A0AAW3ZGD9</accession>
<dbReference type="InterPro" id="IPR001433">
    <property type="entry name" value="OxRdtase_FAD/NAD-bd"/>
</dbReference>
<dbReference type="GO" id="GO:0010181">
    <property type="term" value="F:FMN binding"/>
    <property type="evidence" value="ECO:0007669"/>
    <property type="project" value="InterPro"/>
</dbReference>
<name>A0AAW3ZGD9_9GAMM</name>
<dbReference type="PIRSF" id="PIRSF000207">
    <property type="entry name" value="SiR-FP_CysJ"/>
    <property type="match status" value="1"/>
</dbReference>
<feature type="binding site" evidence="12">
    <location>
        <begin position="533"/>
        <end position="534"/>
    </location>
    <ligand>
        <name>NADP(+)</name>
        <dbReference type="ChEBI" id="CHEBI:58349"/>
    </ligand>
</feature>
<evidence type="ECO:0000256" key="6">
    <source>
        <dbReference type="ARBA" id="ARBA00022857"/>
    </source>
</evidence>
<comment type="pathway">
    <text evidence="11">Sulfur metabolism; hydrogen sulfide biosynthesis; hydrogen sulfide from sulfite (NADPH route): step 1/1.</text>
</comment>
<dbReference type="GO" id="GO:0019344">
    <property type="term" value="P:cysteine biosynthetic process"/>
    <property type="evidence" value="ECO:0007669"/>
    <property type="project" value="UniProtKB-KW"/>
</dbReference>
<dbReference type="InterPro" id="IPR029039">
    <property type="entry name" value="Flavoprotein-like_sf"/>
</dbReference>
<evidence type="ECO:0000256" key="2">
    <source>
        <dbReference type="ARBA" id="ARBA00022605"/>
    </source>
</evidence>
<dbReference type="InterPro" id="IPR008254">
    <property type="entry name" value="Flavodoxin/NO_synth"/>
</dbReference>
<dbReference type="InterPro" id="IPR017938">
    <property type="entry name" value="Riboflavin_synthase-like_b-brl"/>
</dbReference>
<sequence>MGRAMSALPRLPELLPAENAEALSRAVAGLEPTALWWLSGYAAGLAHARGTAAAGLPLPAAVAEPSAVSEAVPSQRLTVIYGSQTGNAKRAAEALAADAEAAGLSVRLLRADAYPLRELKDERLLSVVISTQGEGDPPDDAQGFVEFLLGRRAPELKQLQFSVLGLGDSSYAKFCEIGKQIDARLLALGAKRLNDRADADIDIETVAAPWRAGLLQKLRELNSTQSSAPTKATVTPLRRAVASSAYGRDNPFAAELLAQQRISGRDSEKDVRHIELDLAGSGLSYEPGDALGVWADNPPSLVAAVLEATALDGATEVEVGGKKRLLSEWLSQQREITRGARSVFSALAERRDDHHLRALLADNDKAAQLVAQTPLIDALHRWPAEWTAESLVQSLRPMTPRLYSIASSRAEVGEEAHLTVDVLRYALGDRIHLGAASSHLARSEEGQKLKVFIEANERFRLPADGQRDLIMIGAGTGIAPYRGFLQQRVADGGSGRHWLVFGAQRFASDFLYQAEWLQARQRGHLQKIDLAFSRDQAERIYVQRRLREQGRELYAWLESGAHLYICGAIAMGKDVHQALRDVLIDHGGRSPDAADDYLRQLQQAGRYHKDVY</sequence>
<keyword evidence="7 11" id="KW-0249">Electron transport</keyword>
<feature type="domain" description="FAD-binding FR-type" evidence="14">
    <location>
        <begin position="249"/>
        <end position="462"/>
    </location>
</feature>
<dbReference type="Pfam" id="PF00258">
    <property type="entry name" value="Flavodoxin_1"/>
    <property type="match status" value="1"/>
</dbReference>
<dbReference type="Proteomes" id="UP000613768">
    <property type="component" value="Unassembled WGS sequence"/>
</dbReference>
<comment type="cofactor">
    <cofactor evidence="11 12">
        <name>FMN</name>
        <dbReference type="ChEBI" id="CHEBI:58210"/>
    </cofactor>
    <text evidence="11 12">Binds 1 FMN per subunit.</text>
</comment>
<comment type="caution">
    <text evidence="15">The sequence shown here is derived from an EMBL/GenBank/DDBJ whole genome shotgun (WGS) entry which is preliminary data.</text>
</comment>
<dbReference type="Pfam" id="PF00175">
    <property type="entry name" value="NAD_binding_1"/>
    <property type="match status" value="1"/>
</dbReference>
<dbReference type="InterPro" id="IPR003097">
    <property type="entry name" value="CysJ-like_FAD-binding"/>
</dbReference>
<comment type="catalytic activity">
    <reaction evidence="10 11">
        <text>hydrogen sulfide + 3 NADP(+) + 3 H2O = sulfite + 3 NADPH + 4 H(+)</text>
        <dbReference type="Rhea" id="RHEA:13801"/>
        <dbReference type="ChEBI" id="CHEBI:15377"/>
        <dbReference type="ChEBI" id="CHEBI:15378"/>
        <dbReference type="ChEBI" id="CHEBI:17359"/>
        <dbReference type="ChEBI" id="CHEBI:29919"/>
        <dbReference type="ChEBI" id="CHEBI:57783"/>
        <dbReference type="ChEBI" id="CHEBI:58349"/>
        <dbReference type="EC" id="1.8.1.2"/>
    </reaction>
</comment>
<dbReference type="InterPro" id="IPR010199">
    <property type="entry name" value="CysJ"/>
</dbReference>
<keyword evidence="1 11" id="KW-0813">Transport</keyword>
<keyword evidence="8 11" id="KW-0560">Oxidoreductase</keyword>
<evidence type="ECO:0000256" key="11">
    <source>
        <dbReference type="PIRNR" id="PIRNR000207"/>
    </source>
</evidence>
<evidence type="ECO:0000256" key="3">
    <source>
        <dbReference type="ARBA" id="ARBA00022630"/>
    </source>
</evidence>
<evidence type="ECO:0000259" key="13">
    <source>
        <dbReference type="PROSITE" id="PS50902"/>
    </source>
</evidence>